<protein>
    <submittedName>
        <fullName evidence="1">Uncharacterized protein</fullName>
    </submittedName>
</protein>
<proteinExistence type="predicted"/>
<dbReference type="Proteomes" id="UP000015103">
    <property type="component" value="Unassembled WGS sequence"/>
</dbReference>
<keyword evidence="2" id="KW-1185">Reference proteome</keyword>
<dbReference type="VEuPathDB" id="VectorBase:RPRC012497"/>
<dbReference type="EMBL" id="ACPB03031716">
    <property type="status" value="NOT_ANNOTATED_CDS"/>
    <property type="molecule type" value="Genomic_DNA"/>
</dbReference>
<dbReference type="HOGENOM" id="CLU_1867620_0_0_1"/>
<sequence length="137" mass="15275">MQGCKETGGTSECSVTIAASIKHKVDVTVLTVPQRTGIPDTTITVKVQNIQKLEIKLTSKSEEEGNKCTPLSCTLEKHCNICVKYRRMPFNGTGMDLCYKLYSAEEQYAYGKCLQWQAHTQIKDLKLEDNIQIVDGA</sequence>
<dbReference type="InParanoid" id="T1I875"/>
<evidence type="ECO:0000313" key="1">
    <source>
        <dbReference type="EnsemblMetazoa" id="RPRC012497-PA"/>
    </source>
</evidence>
<organism evidence="1 2">
    <name type="scientific">Rhodnius prolixus</name>
    <name type="common">Triatomid bug</name>
    <dbReference type="NCBI Taxonomy" id="13249"/>
    <lineage>
        <taxon>Eukaryota</taxon>
        <taxon>Metazoa</taxon>
        <taxon>Ecdysozoa</taxon>
        <taxon>Arthropoda</taxon>
        <taxon>Hexapoda</taxon>
        <taxon>Insecta</taxon>
        <taxon>Pterygota</taxon>
        <taxon>Neoptera</taxon>
        <taxon>Paraneoptera</taxon>
        <taxon>Hemiptera</taxon>
        <taxon>Heteroptera</taxon>
        <taxon>Panheteroptera</taxon>
        <taxon>Cimicomorpha</taxon>
        <taxon>Reduviidae</taxon>
        <taxon>Triatominae</taxon>
        <taxon>Rhodnius</taxon>
    </lineage>
</organism>
<accession>T1I875</accession>
<evidence type="ECO:0000313" key="2">
    <source>
        <dbReference type="Proteomes" id="UP000015103"/>
    </source>
</evidence>
<dbReference type="EnsemblMetazoa" id="RPRC012497-RA">
    <property type="protein sequence ID" value="RPRC012497-PA"/>
    <property type="gene ID" value="RPRC012497"/>
</dbReference>
<dbReference type="AlphaFoldDB" id="T1I875"/>
<name>T1I875_RHOPR</name>
<reference evidence="1" key="1">
    <citation type="submission" date="2015-05" db="UniProtKB">
        <authorList>
            <consortium name="EnsemblMetazoa"/>
        </authorList>
    </citation>
    <scope>IDENTIFICATION</scope>
</reference>